<evidence type="ECO:0000313" key="3">
    <source>
        <dbReference type="EMBL" id="KAK5170258.1"/>
    </source>
</evidence>
<proteinExistence type="predicted"/>
<evidence type="ECO:0000259" key="2">
    <source>
        <dbReference type="Pfam" id="PF25907"/>
    </source>
</evidence>
<dbReference type="AlphaFoldDB" id="A0AAV9PEK2"/>
<organism evidence="3 4">
    <name type="scientific">Saxophila tyrrhenica</name>
    <dbReference type="NCBI Taxonomy" id="1690608"/>
    <lineage>
        <taxon>Eukaryota</taxon>
        <taxon>Fungi</taxon>
        <taxon>Dikarya</taxon>
        <taxon>Ascomycota</taxon>
        <taxon>Pezizomycotina</taxon>
        <taxon>Dothideomycetes</taxon>
        <taxon>Dothideomycetidae</taxon>
        <taxon>Mycosphaerellales</taxon>
        <taxon>Extremaceae</taxon>
        <taxon>Saxophila</taxon>
    </lineage>
</organism>
<dbReference type="CDD" id="cd00570">
    <property type="entry name" value="GST_N_family"/>
    <property type="match status" value="1"/>
</dbReference>
<evidence type="ECO:0008006" key="5">
    <source>
        <dbReference type="Google" id="ProtNLM"/>
    </source>
</evidence>
<sequence length="353" mass="39505">MSTTRAPPNNIVYFHYHASPYARRVAWYLAFRRIAYAECIQPPIMPRPDLAALGVHYRRTPTMAIGRDVYLDSRAIIARLEQLFPPSTEHPAFSTAEMMGLAKLLEKFVVDASLFVHATTIMPPDLPVFKDEKFLKDRAGFFGGKGMKEGIKERRGAGLVHVRQCFDVVENLVGDGREWVGGGDRVTLADLEGKESGEECFDGDAYSRVGVWCIDWILRDLSPPKEYFSEEIYPKTYAWRARFMAELEGAKSQAPKPVRLQGPDAVKAVLNADFSNKRIEVDAADPIHIAAGTNVELYPTDSGGQMHRDRGRLIKLTKDEVAIAVQSQDGSTEVHIHAPRWNFKIAELSGSKL</sequence>
<gene>
    <name evidence="3" type="ORF">LTR77_004844</name>
</gene>
<evidence type="ECO:0000313" key="4">
    <source>
        <dbReference type="Proteomes" id="UP001337655"/>
    </source>
</evidence>
<feature type="domain" description="DUF7962" evidence="2">
    <location>
        <begin position="118"/>
        <end position="192"/>
    </location>
</feature>
<dbReference type="InterPro" id="IPR004045">
    <property type="entry name" value="Glutathione_S-Trfase_N"/>
</dbReference>
<dbReference type="GeneID" id="89926188"/>
<keyword evidence="4" id="KW-1185">Reference proteome</keyword>
<comment type="caution">
    <text evidence="3">The sequence shown here is derived from an EMBL/GenBank/DDBJ whole genome shotgun (WGS) entry which is preliminary data.</text>
</comment>
<protein>
    <recommendedName>
        <fullName evidence="5">GST N-terminal domain-containing protein</fullName>
    </recommendedName>
</protein>
<feature type="domain" description="GST N-terminal" evidence="1">
    <location>
        <begin position="14"/>
        <end position="87"/>
    </location>
</feature>
<dbReference type="Proteomes" id="UP001337655">
    <property type="component" value="Unassembled WGS sequence"/>
</dbReference>
<accession>A0AAV9PEK2</accession>
<dbReference type="InterPro" id="IPR058268">
    <property type="entry name" value="DUF7962"/>
</dbReference>
<dbReference type="Gene3D" id="3.40.30.110">
    <property type="match status" value="2"/>
</dbReference>
<dbReference type="Pfam" id="PF25907">
    <property type="entry name" value="DUF7962"/>
    <property type="match status" value="2"/>
</dbReference>
<evidence type="ECO:0000259" key="1">
    <source>
        <dbReference type="Pfam" id="PF13417"/>
    </source>
</evidence>
<dbReference type="EMBL" id="JAVRRT010000007">
    <property type="protein sequence ID" value="KAK5170258.1"/>
    <property type="molecule type" value="Genomic_DNA"/>
</dbReference>
<dbReference type="RefSeq" id="XP_064659456.1">
    <property type="nucleotide sequence ID" value="XM_064802095.1"/>
</dbReference>
<reference evidence="3 4" key="1">
    <citation type="submission" date="2023-08" db="EMBL/GenBank/DDBJ databases">
        <title>Black Yeasts Isolated from many extreme environments.</title>
        <authorList>
            <person name="Coleine C."/>
            <person name="Stajich J.E."/>
            <person name="Selbmann L."/>
        </authorList>
    </citation>
    <scope>NUCLEOTIDE SEQUENCE [LARGE SCALE GENOMIC DNA]</scope>
    <source>
        <strain evidence="3 4">CCFEE 5935</strain>
    </source>
</reference>
<feature type="domain" description="DUF7962" evidence="2">
    <location>
        <begin position="210"/>
        <end position="251"/>
    </location>
</feature>
<dbReference type="SUPFAM" id="SSF52833">
    <property type="entry name" value="Thioredoxin-like"/>
    <property type="match status" value="1"/>
</dbReference>
<dbReference type="InterPro" id="IPR036249">
    <property type="entry name" value="Thioredoxin-like_sf"/>
</dbReference>
<dbReference type="Pfam" id="PF13417">
    <property type="entry name" value="GST_N_3"/>
    <property type="match status" value="1"/>
</dbReference>
<name>A0AAV9PEK2_9PEZI</name>